<reference evidence="1" key="2">
    <citation type="submission" date="2020-09" db="EMBL/GenBank/DDBJ databases">
        <authorList>
            <person name="Sun Q."/>
            <person name="Kim S."/>
        </authorList>
    </citation>
    <scope>NUCLEOTIDE SEQUENCE</scope>
    <source>
        <strain evidence="1">KCTC 12113</strain>
    </source>
</reference>
<proteinExistence type="predicted"/>
<evidence type="ECO:0000313" key="1">
    <source>
        <dbReference type="EMBL" id="GGW47480.1"/>
    </source>
</evidence>
<evidence type="ECO:0000313" key="2">
    <source>
        <dbReference type="Proteomes" id="UP000634668"/>
    </source>
</evidence>
<dbReference type="AlphaFoldDB" id="A0A918J6N9"/>
<dbReference type="EMBL" id="BMWP01000032">
    <property type="protein sequence ID" value="GGW47480.1"/>
    <property type="molecule type" value="Genomic_DNA"/>
</dbReference>
<keyword evidence="2" id="KW-1185">Reference proteome</keyword>
<reference evidence="1" key="1">
    <citation type="journal article" date="2014" name="Int. J. Syst. Evol. Microbiol.">
        <title>Complete genome sequence of Corynebacterium casei LMG S-19264T (=DSM 44701T), isolated from a smear-ripened cheese.</title>
        <authorList>
            <consortium name="US DOE Joint Genome Institute (JGI-PGF)"/>
            <person name="Walter F."/>
            <person name="Albersmeier A."/>
            <person name="Kalinowski J."/>
            <person name="Ruckert C."/>
        </authorList>
    </citation>
    <scope>NUCLEOTIDE SEQUENCE</scope>
    <source>
        <strain evidence="1">KCTC 12113</strain>
    </source>
</reference>
<comment type="caution">
    <text evidence="1">The sequence shown here is derived from an EMBL/GenBank/DDBJ whole genome shotgun (WGS) entry which is preliminary data.</text>
</comment>
<accession>A0A918J6N9</accession>
<gene>
    <name evidence="1" type="ORF">GCM10007383_34410</name>
</gene>
<sequence length="66" mass="7145">MAVAAALAVVSAEDLVEEALAEVAQEEAGKRSDYIKHSNSFAKEDHLRLYYSNSSSLTVSSCKQKP</sequence>
<protein>
    <submittedName>
        <fullName evidence="1">Uncharacterized protein</fullName>
    </submittedName>
</protein>
<name>A0A918J6N9_9FLAO</name>
<organism evidence="1 2">
    <name type="scientific">Arenibacter certesii</name>
    <dbReference type="NCBI Taxonomy" id="228955"/>
    <lineage>
        <taxon>Bacteria</taxon>
        <taxon>Pseudomonadati</taxon>
        <taxon>Bacteroidota</taxon>
        <taxon>Flavobacteriia</taxon>
        <taxon>Flavobacteriales</taxon>
        <taxon>Flavobacteriaceae</taxon>
        <taxon>Arenibacter</taxon>
    </lineage>
</organism>
<dbReference type="Proteomes" id="UP000634668">
    <property type="component" value="Unassembled WGS sequence"/>
</dbReference>